<comment type="caution">
    <text evidence="1">The sequence shown here is derived from an EMBL/GenBank/DDBJ whole genome shotgun (WGS) entry which is preliminary data.</text>
</comment>
<dbReference type="EMBL" id="SNXE01000007">
    <property type="protein sequence ID" value="TDP07597.1"/>
    <property type="molecule type" value="Genomic_DNA"/>
</dbReference>
<name>A0A4R6MZ15_9BURK</name>
<accession>A0A4R6MZ15</accession>
<dbReference type="OrthoDB" id="8704783at2"/>
<evidence type="ECO:0000313" key="2">
    <source>
        <dbReference type="Proteomes" id="UP000295357"/>
    </source>
</evidence>
<dbReference type="Proteomes" id="UP000295357">
    <property type="component" value="Unassembled WGS sequence"/>
</dbReference>
<dbReference type="RefSeq" id="WP_133604401.1">
    <property type="nucleotide sequence ID" value="NZ_JAUFPJ010000008.1"/>
</dbReference>
<evidence type="ECO:0000313" key="1">
    <source>
        <dbReference type="EMBL" id="TDP07597.1"/>
    </source>
</evidence>
<keyword evidence="2" id="KW-1185">Reference proteome</keyword>
<sequence length="494" mass="54478">MTAPSLDARAIASHVLAIERGLDLDSPDWRVGDVHLWPLYRLELYRMLFVCHAGPPSKGVRRPEIGPVFRRTESSSPAADADSPVWLVSDGISFAALGDDQMERFCGPLHQALRDIGVDSVLVDRGSPQRRRGTTPTRWWMPLTHRAKLSGALRAAFLPDRRHQRLVEQVRLAAGRSGIVLPPLSAKRFNAMTNAVLSLASTLAVRMRRERVRAVFVVGYYDVGGYAYVLAAHRAGAASIDVQHGVTGDLHMAYADWHVEPAGGLALLPRFFWCWADDDARVVERWVGSHALATRQAFVGGHPFLEAWRTGSIRLSEDAQQALDRLRISAEGRPPVLVTLQPHLTTEESLAPLLQAWIQQPKVAWWLRLHPLATDDRAGIEALLASHGVTHWNITDATSLPLPVLLRDTAAHATHSSSTVIEAELLGIPSLVWSDYGEQLFEAHIRRGVAIRVSDGDSFVRTLPQRCDIAHHSISASEPSRLTGVLQTILQAAQ</sequence>
<protein>
    <submittedName>
        <fullName evidence="1">Uncharacterized protein</fullName>
    </submittedName>
</protein>
<dbReference type="AlphaFoldDB" id="A0A4R6MZ15"/>
<reference evidence="1 2" key="1">
    <citation type="submission" date="2019-03" db="EMBL/GenBank/DDBJ databases">
        <title>Genomic Encyclopedia of Type Strains, Phase IV (KMG-IV): sequencing the most valuable type-strain genomes for metagenomic binning, comparative biology and taxonomic classification.</title>
        <authorList>
            <person name="Goeker M."/>
        </authorList>
    </citation>
    <scope>NUCLEOTIDE SEQUENCE [LARGE SCALE GENOMIC DNA]</scope>
    <source>
        <strain evidence="1 2">DSM 25082</strain>
    </source>
</reference>
<proteinExistence type="predicted"/>
<organism evidence="1 2">
    <name type="scientific">Roseateles asaccharophilus</name>
    <dbReference type="NCBI Taxonomy" id="582607"/>
    <lineage>
        <taxon>Bacteria</taxon>
        <taxon>Pseudomonadati</taxon>
        <taxon>Pseudomonadota</taxon>
        <taxon>Betaproteobacteria</taxon>
        <taxon>Burkholderiales</taxon>
        <taxon>Sphaerotilaceae</taxon>
        <taxon>Roseateles</taxon>
    </lineage>
</organism>
<dbReference type="SUPFAM" id="SSF53756">
    <property type="entry name" value="UDP-Glycosyltransferase/glycogen phosphorylase"/>
    <property type="match status" value="1"/>
</dbReference>
<gene>
    <name evidence="1" type="ORF">DFR39_107130</name>
</gene>